<feature type="transmembrane region" description="Helical" evidence="1">
    <location>
        <begin position="97"/>
        <end position="115"/>
    </location>
</feature>
<proteinExistence type="predicted"/>
<feature type="transmembrane region" description="Helical" evidence="1">
    <location>
        <begin position="69"/>
        <end position="88"/>
    </location>
</feature>
<keyword evidence="1" id="KW-1133">Transmembrane helix</keyword>
<feature type="transmembrane region" description="Helical" evidence="1">
    <location>
        <begin position="121"/>
        <end position="139"/>
    </location>
</feature>
<feature type="transmembrane region" description="Helical" evidence="1">
    <location>
        <begin position="6"/>
        <end position="29"/>
    </location>
</feature>
<protein>
    <submittedName>
        <fullName evidence="2">Uncharacterized protein</fullName>
    </submittedName>
</protein>
<evidence type="ECO:0000256" key="1">
    <source>
        <dbReference type="SAM" id="Phobius"/>
    </source>
</evidence>
<dbReference type="Proteomes" id="UP001139158">
    <property type="component" value="Unassembled WGS sequence"/>
</dbReference>
<dbReference type="AlphaFoldDB" id="A0A9X1MF92"/>
<accession>A0A9X1MF92</accession>
<reference evidence="2" key="1">
    <citation type="submission" date="2021-10" db="EMBL/GenBank/DDBJ databases">
        <title>Novel species in genus Arthrobacter.</title>
        <authorList>
            <person name="Liu Y."/>
        </authorList>
    </citation>
    <scope>NUCLEOTIDE SEQUENCE</scope>
    <source>
        <strain evidence="2">Zg-Y453</strain>
    </source>
</reference>
<feature type="transmembrane region" description="Helical" evidence="1">
    <location>
        <begin position="151"/>
        <end position="170"/>
    </location>
</feature>
<name>A0A9X1MF92_9MICC</name>
<gene>
    <name evidence="2" type="ORF">LJ757_07185</name>
</gene>
<keyword evidence="1" id="KW-0812">Transmembrane</keyword>
<evidence type="ECO:0000313" key="2">
    <source>
        <dbReference type="EMBL" id="MCC3297589.1"/>
    </source>
</evidence>
<sequence length="171" mass="17282">MRGEDTPWLWGIGSALLLCVFPVVLVAVLQRRNDLSRWAAAAPTGPVVLGAVALCFILLRLILWLDGPLAVAAAVFAFTASAAAGLLLQRAAALDNGLLVFCGGAGAAAMLFSGLPSVGPLAWIGWLALAAAAAAGVFWPDRKFSGRKLAAAAIGAVLGAGIPWALLAAVA</sequence>
<keyword evidence="3" id="KW-1185">Reference proteome</keyword>
<organism evidence="2 3">
    <name type="scientific">Arthrobacter caoxuetaonis</name>
    <dbReference type="NCBI Taxonomy" id="2886935"/>
    <lineage>
        <taxon>Bacteria</taxon>
        <taxon>Bacillati</taxon>
        <taxon>Actinomycetota</taxon>
        <taxon>Actinomycetes</taxon>
        <taxon>Micrococcales</taxon>
        <taxon>Micrococcaceae</taxon>
        <taxon>Arthrobacter</taxon>
    </lineage>
</organism>
<dbReference type="RefSeq" id="WP_227895476.1">
    <property type="nucleotide sequence ID" value="NZ_CP099466.1"/>
</dbReference>
<evidence type="ECO:0000313" key="3">
    <source>
        <dbReference type="Proteomes" id="UP001139158"/>
    </source>
</evidence>
<dbReference type="EMBL" id="JAJFZV010000006">
    <property type="protein sequence ID" value="MCC3297589.1"/>
    <property type="molecule type" value="Genomic_DNA"/>
</dbReference>
<feature type="transmembrane region" description="Helical" evidence="1">
    <location>
        <begin position="41"/>
        <end position="63"/>
    </location>
</feature>
<keyword evidence="1" id="KW-0472">Membrane</keyword>
<comment type="caution">
    <text evidence="2">The sequence shown here is derived from an EMBL/GenBank/DDBJ whole genome shotgun (WGS) entry which is preliminary data.</text>
</comment>